<dbReference type="Ensembl" id="ENSVKKT00000004785.1">
    <property type="protein sequence ID" value="ENSVKKP00000004656.1"/>
    <property type="gene ID" value="ENSVKKG00000003473.1"/>
</dbReference>
<evidence type="ECO:0000313" key="14">
    <source>
        <dbReference type="Proteomes" id="UP000694545"/>
    </source>
</evidence>
<dbReference type="Gene3D" id="2.60.40.10">
    <property type="entry name" value="Immunoglobulins"/>
    <property type="match status" value="2"/>
</dbReference>
<dbReference type="OMA" id="TAGCWLQ"/>
<feature type="chain" id="PRO_5034368024" description="Fibronectin type-III domain-containing protein" evidence="11">
    <location>
        <begin position="27"/>
        <end position="332"/>
    </location>
</feature>
<evidence type="ECO:0000256" key="6">
    <source>
        <dbReference type="ARBA" id="ARBA00023136"/>
    </source>
</evidence>
<dbReference type="Pfam" id="PF22012">
    <property type="entry name" value="TSLPR_D1"/>
    <property type="match status" value="1"/>
</dbReference>
<evidence type="ECO:0000256" key="10">
    <source>
        <dbReference type="SAM" id="Phobius"/>
    </source>
</evidence>
<keyword evidence="7" id="KW-1015">Disulfide bond</keyword>
<dbReference type="PANTHER" id="PTHR23037">
    <property type="entry name" value="CYTOKINE RECEPTOR"/>
    <property type="match status" value="1"/>
</dbReference>
<keyword evidence="9" id="KW-0325">Glycoprotein</keyword>
<evidence type="ECO:0000256" key="9">
    <source>
        <dbReference type="ARBA" id="ARBA00023180"/>
    </source>
</evidence>
<evidence type="ECO:0000256" key="11">
    <source>
        <dbReference type="SAM" id="SignalP"/>
    </source>
</evidence>
<dbReference type="InterPro" id="IPR048648">
    <property type="entry name" value="CRLF2-like_D2"/>
</dbReference>
<dbReference type="GeneID" id="123034956"/>
<evidence type="ECO:0000256" key="4">
    <source>
        <dbReference type="ARBA" id="ARBA00022729"/>
    </source>
</evidence>
<dbReference type="RefSeq" id="XP_044308704.1">
    <property type="nucleotide sequence ID" value="XM_044452769.1"/>
</dbReference>
<dbReference type="KEGG" id="vko:123034956"/>
<dbReference type="FunFam" id="2.60.40.10:FF:000754">
    <property type="entry name" value="Cytokine receptor common subunit gamma"/>
    <property type="match status" value="1"/>
</dbReference>
<comment type="subcellular location">
    <subcellularLocation>
        <location evidence="1">Membrane</location>
        <topology evidence="1">Single-pass type I membrane protein</topology>
    </subcellularLocation>
</comment>
<sequence>MADASSNAGMLLVLPLIFLGIPGGYAADSTQVQVECIVYNMDYLICDWGSKQRPAANHSLYYWYTNSNEPMKECKNYLQKDGVNVGCRISDINIYLDFNIRVNASQDDVIPTEPIQLLNHVKPNPPVNLTLRELDNHQLLLEWNSTYRYPRCLEHRVKFKSNKDPAWMVQGTTTTTFSMPSVDPNKTYTFFVSSKVSTQCGMTDLWSDLAGPLVWGKEGETPRSFWMESILAPVVSILVLLVLLVALIHTERVRLVLMPKIPNPSKKFEELFTAYQGNFSEWAGFSKDTMESFKPIYCESICHVNELVPGGNDALGKFGGTSVEALPKASTE</sequence>
<gene>
    <name evidence="13" type="primary">IL2RG</name>
</gene>
<protein>
    <recommendedName>
        <fullName evidence="12">Fibronectin type-III domain-containing protein</fullName>
    </recommendedName>
</protein>
<evidence type="ECO:0000256" key="2">
    <source>
        <dbReference type="ARBA" id="ARBA00008159"/>
    </source>
</evidence>
<dbReference type="GO" id="GO:0009897">
    <property type="term" value="C:external side of plasma membrane"/>
    <property type="evidence" value="ECO:0007669"/>
    <property type="project" value="TreeGrafter"/>
</dbReference>
<feature type="transmembrane region" description="Helical" evidence="10">
    <location>
        <begin position="230"/>
        <end position="248"/>
    </location>
</feature>
<evidence type="ECO:0000256" key="1">
    <source>
        <dbReference type="ARBA" id="ARBA00004479"/>
    </source>
</evidence>
<dbReference type="AlphaFoldDB" id="A0A8D2KSV1"/>
<keyword evidence="4 11" id="KW-0732">Signal</keyword>
<dbReference type="GO" id="GO:0004896">
    <property type="term" value="F:cytokine receptor activity"/>
    <property type="evidence" value="ECO:0007669"/>
    <property type="project" value="TreeGrafter"/>
</dbReference>
<dbReference type="InterPro" id="IPR053856">
    <property type="entry name" value="TSLPR_D1"/>
</dbReference>
<accession>A0A8D2KSV1</accession>
<dbReference type="SMART" id="SM00060">
    <property type="entry name" value="FN3"/>
    <property type="match status" value="1"/>
</dbReference>
<keyword evidence="3 10" id="KW-0812">Transmembrane</keyword>
<feature type="signal peptide" evidence="11">
    <location>
        <begin position="1"/>
        <end position="26"/>
    </location>
</feature>
<evidence type="ECO:0000259" key="12">
    <source>
        <dbReference type="SMART" id="SM00060"/>
    </source>
</evidence>
<dbReference type="InterPro" id="IPR003961">
    <property type="entry name" value="FN3_dom"/>
</dbReference>
<dbReference type="SUPFAM" id="SSF49265">
    <property type="entry name" value="Fibronectin type III"/>
    <property type="match status" value="2"/>
</dbReference>
<keyword evidence="14" id="KW-1185">Reference proteome</keyword>
<dbReference type="InterPro" id="IPR013783">
    <property type="entry name" value="Ig-like_fold"/>
</dbReference>
<keyword evidence="6 10" id="KW-0472">Membrane</keyword>
<evidence type="ECO:0000256" key="3">
    <source>
        <dbReference type="ARBA" id="ARBA00022692"/>
    </source>
</evidence>
<name>A0A8D2KSV1_VARKO</name>
<dbReference type="PANTHER" id="PTHR23037:SF47">
    <property type="entry name" value="INTERLEUKIN 2 RECEPTOR SUBUNIT GAMMA"/>
    <property type="match status" value="1"/>
</dbReference>
<reference evidence="13" key="2">
    <citation type="submission" date="2025-09" db="UniProtKB">
        <authorList>
            <consortium name="Ensembl"/>
        </authorList>
    </citation>
    <scope>IDENTIFICATION</scope>
</reference>
<reference evidence="13" key="1">
    <citation type="submission" date="2025-08" db="UniProtKB">
        <authorList>
            <consortium name="Ensembl"/>
        </authorList>
    </citation>
    <scope>IDENTIFICATION</scope>
</reference>
<dbReference type="Pfam" id="PF21605">
    <property type="entry name" value="CRLF2-like_D2"/>
    <property type="match status" value="1"/>
</dbReference>
<dbReference type="CTD" id="3561"/>
<dbReference type="Proteomes" id="UP000694545">
    <property type="component" value="Unplaced"/>
</dbReference>
<comment type="similarity">
    <text evidence="2">Belongs to the type I cytokine receptor family. Type 5 subfamily.</text>
</comment>
<dbReference type="InterPro" id="IPR036116">
    <property type="entry name" value="FN3_sf"/>
</dbReference>
<evidence type="ECO:0000256" key="5">
    <source>
        <dbReference type="ARBA" id="ARBA00022989"/>
    </source>
</evidence>
<dbReference type="OrthoDB" id="8942047at2759"/>
<dbReference type="CDD" id="cd00063">
    <property type="entry name" value="FN3"/>
    <property type="match status" value="1"/>
</dbReference>
<evidence type="ECO:0000313" key="13">
    <source>
        <dbReference type="Ensembl" id="ENSVKKP00000004656.1"/>
    </source>
</evidence>
<keyword evidence="5 10" id="KW-1133">Transmembrane helix</keyword>
<proteinExistence type="inferred from homology"/>
<feature type="domain" description="Fibronectin type-III" evidence="12">
    <location>
        <begin position="123"/>
        <end position="203"/>
    </location>
</feature>
<organism evidence="13 14">
    <name type="scientific">Varanus komodoensis</name>
    <name type="common">Komodo dragon</name>
    <dbReference type="NCBI Taxonomy" id="61221"/>
    <lineage>
        <taxon>Eukaryota</taxon>
        <taxon>Metazoa</taxon>
        <taxon>Chordata</taxon>
        <taxon>Craniata</taxon>
        <taxon>Vertebrata</taxon>
        <taxon>Euteleostomi</taxon>
        <taxon>Lepidosauria</taxon>
        <taxon>Squamata</taxon>
        <taxon>Bifurcata</taxon>
        <taxon>Unidentata</taxon>
        <taxon>Episquamata</taxon>
        <taxon>Toxicofera</taxon>
        <taxon>Anguimorpha</taxon>
        <taxon>Paleoanguimorpha</taxon>
        <taxon>Varanoidea</taxon>
        <taxon>Varanidae</taxon>
        <taxon>Varanus</taxon>
    </lineage>
</organism>
<evidence type="ECO:0000256" key="7">
    <source>
        <dbReference type="ARBA" id="ARBA00023157"/>
    </source>
</evidence>
<evidence type="ECO:0000256" key="8">
    <source>
        <dbReference type="ARBA" id="ARBA00023170"/>
    </source>
</evidence>
<keyword evidence="8" id="KW-0675">Receptor</keyword>